<dbReference type="GO" id="GO:0042795">
    <property type="term" value="P:snRNA transcription by RNA polymerase II"/>
    <property type="evidence" value="ECO:0007669"/>
    <property type="project" value="TreeGrafter"/>
</dbReference>
<evidence type="ECO:0000256" key="5">
    <source>
        <dbReference type="ARBA" id="ARBA00023125"/>
    </source>
</evidence>
<dbReference type="GO" id="GO:0000978">
    <property type="term" value="F:RNA polymerase II cis-regulatory region sequence-specific DNA binding"/>
    <property type="evidence" value="ECO:0007669"/>
    <property type="project" value="TreeGrafter"/>
</dbReference>
<keyword evidence="7" id="KW-0539">Nucleus</keyword>
<dbReference type="InterPro" id="IPR022042">
    <property type="entry name" value="snRNA-activating_su3"/>
</dbReference>
<evidence type="ECO:0000256" key="6">
    <source>
        <dbReference type="ARBA" id="ARBA00023163"/>
    </source>
</evidence>
<accession>A0A6P7U0B1</accession>
<evidence type="ECO:0000256" key="11">
    <source>
        <dbReference type="SAM" id="MobiDB-lite"/>
    </source>
</evidence>
<reference evidence="13" key="1">
    <citation type="submission" date="2025-08" db="UniProtKB">
        <authorList>
            <consortium name="RefSeq"/>
        </authorList>
    </citation>
    <scope>IDENTIFICATION</scope>
</reference>
<evidence type="ECO:0000256" key="10">
    <source>
        <dbReference type="ARBA" id="ARBA00029606"/>
    </source>
</evidence>
<name>A0A6P7U0B1_9MOLL</name>
<dbReference type="RefSeq" id="XP_029654411.1">
    <property type="nucleotide sequence ID" value="XM_029798551.2"/>
</dbReference>
<evidence type="ECO:0000256" key="7">
    <source>
        <dbReference type="ARBA" id="ARBA00023242"/>
    </source>
</evidence>
<comment type="subunit">
    <text evidence="9">Part of the SNAPc complex composed of 5 subunits: SNAPC1, SNAPC2, SNAPC3, SNAPC4 and SNAPC5. SNAPC3 interacts with SNAPC1.</text>
</comment>
<keyword evidence="6" id="KW-0804">Transcription</keyword>
<dbReference type="Proteomes" id="UP000515154">
    <property type="component" value="Unplaced"/>
</dbReference>
<evidence type="ECO:0000313" key="13">
    <source>
        <dbReference type="RefSeq" id="XP_029654411.1"/>
    </source>
</evidence>
<evidence type="ECO:0000313" key="12">
    <source>
        <dbReference type="Proteomes" id="UP000515154"/>
    </source>
</evidence>
<evidence type="ECO:0000256" key="9">
    <source>
        <dbReference type="ARBA" id="ARBA00025958"/>
    </source>
</evidence>
<evidence type="ECO:0000256" key="4">
    <source>
        <dbReference type="ARBA" id="ARBA00023015"/>
    </source>
</evidence>
<evidence type="ECO:0000256" key="8">
    <source>
        <dbReference type="ARBA" id="ARBA00025193"/>
    </source>
</evidence>
<dbReference type="PANTHER" id="PTHR13421:SF16">
    <property type="entry name" value="SNRNA-ACTIVATING PROTEIN COMPLEX SUBUNIT 3"/>
    <property type="match status" value="1"/>
</dbReference>
<dbReference type="GO" id="GO:0005634">
    <property type="term" value="C:nucleus"/>
    <property type="evidence" value="ECO:0007669"/>
    <property type="project" value="UniProtKB-SubCell"/>
</dbReference>
<organism evidence="12 13">
    <name type="scientific">Octopus sinensis</name>
    <name type="common">East Asian common octopus</name>
    <dbReference type="NCBI Taxonomy" id="2607531"/>
    <lineage>
        <taxon>Eukaryota</taxon>
        <taxon>Metazoa</taxon>
        <taxon>Spiralia</taxon>
        <taxon>Lophotrochozoa</taxon>
        <taxon>Mollusca</taxon>
        <taxon>Cephalopoda</taxon>
        <taxon>Coleoidea</taxon>
        <taxon>Octopodiformes</taxon>
        <taxon>Octopoda</taxon>
        <taxon>Incirrata</taxon>
        <taxon>Octopodidae</taxon>
        <taxon>Octopus</taxon>
    </lineage>
</organism>
<dbReference type="AlphaFoldDB" id="A0A6P7U0B1"/>
<gene>
    <name evidence="13" type="primary">LOC115227831</name>
</gene>
<dbReference type="PANTHER" id="PTHR13421">
    <property type="entry name" value="SNRNA-ACTIVATING PROTEIN COMPLEX SUBUNIT 3"/>
    <property type="match status" value="1"/>
</dbReference>
<evidence type="ECO:0000256" key="2">
    <source>
        <dbReference type="ARBA" id="ARBA00010410"/>
    </source>
</evidence>
<dbReference type="Pfam" id="PF12251">
    <property type="entry name" value="SNAPC3"/>
    <property type="match status" value="1"/>
</dbReference>
<sequence>MKTMATRQSSKPSASSEVPFQGTSGELIKISEFIESWKQMSEYDLGTVKSEKQYIQDAMDLNDADYYRQAVNCSDQLLFSGDEIKARFPCLNIFTDDVKLMSVKLQEMDVKQRNADPLYKKNVLLPQKPKILDVELLADEVRPLPPDEHRVVTPDALLLISLYKSRETGRNVSRSISLAGMGLEHAFAVLGQQKLTELRDRICCVNDLLVTGDYSEDPDLDINLCARDIFKAGYFFIEDIFYDDTRHADSLKYSDEVIAWAAKSGTHYKSLPMEDTKFSDLSLRIGYPYVYMHQGNCEHLLVVSDIRMLHPHDSFNILDYPYLVKRPSKKRTICRICAFDSARWMTEGSFNSLEDPSFYCQVCFRSIHYDQNGKKIGNFKAYKYFDSHTVL</sequence>
<feature type="region of interest" description="Disordered" evidence="11">
    <location>
        <begin position="1"/>
        <end position="20"/>
    </location>
</feature>
<dbReference type="GO" id="GO:0019185">
    <property type="term" value="C:snRNA-activating protein complex"/>
    <property type="evidence" value="ECO:0007669"/>
    <property type="project" value="TreeGrafter"/>
</dbReference>
<comment type="subcellular location">
    <subcellularLocation>
        <location evidence="1">Nucleus</location>
    </subcellularLocation>
</comment>
<dbReference type="GO" id="GO:0003681">
    <property type="term" value="F:bent DNA binding"/>
    <property type="evidence" value="ECO:0007669"/>
    <property type="project" value="TreeGrafter"/>
</dbReference>
<keyword evidence="12" id="KW-1185">Reference proteome</keyword>
<dbReference type="GO" id="GO:0001006">
    <property type="term" value="F:RNA polymerase III type 3 promoter sequence-specific DNA binding"/>
    <property type="evidence" value="ECO:0007669"/>
    <property type="project" value="TreeGrafter"/>
</dbReference>
<dbReference type="GO" id="GO:0042796">
    <property type="term" value="P:snRNA transcription by RNA polymerase III"/>
    <property type="evidence" value="ECO:0007669"/>
    <property type="project" value="TreeGrafter"/>
</dbReference>
<dbReference type="GO" id="GO:0001046">
    <property type="term" value="F:core promoter sequence-specific DNA binding"/>
    <property type="evidence" value="ECO:0007669"/>
    <property type="project" value="TreeGrafter"/>
</dbReference>
<dbReference type="KEGG" id="osn:115227831"/>
<comment type="similarity">
    <text evidence="2">Belongs to the SNAPC3/SRD2 family.</text>
</comment>
<evidence type="ECO:0000256" key="1">
    <source>
        <dbReference type="ARBA" id="ARBA00004123"/>
    </source>
</evidence>
<proteinExistence type="inferred from homology"/>
<protein>
    <recommendedName>
        <fullName evidence="3">snRNA-activating protein complex subunit 3</fullName>
    </recommendedName>
    <alternativeName>
        <fullName evidence="10">Small nuclear RNA-activating complex polypeptide 3</fullName>
    </alternativeName>
</protein>
<keyword evidence="4" id="KW-0805">Transcription regulation</keyword>
<evidence type="ECO:0000256" key="3">
    <source>
        <dbReference type="ARBA" id="ARBA00013634"/>
    </source>
</evidence>
<comment type="function">
    <text evidence="8">Part of the SNAPc complex required for the transcription of both RNA polymerase II and III small-nuclear RNA genes. Binds to the proximal sequence element (PSE), a non-TATA-box basal promoter element common to these 2 types of genes. Recruits TBP and BRF2 to the U6 snRNA TATA box.</text>
</comment>
<keyword evidence="5" id="KW-0238">DNA-binding</keyword>